<comment type="cofactor">
    <cofactor evidence="2">
        <name>Zn(2+)</name>
        <dbReference type="ChEBI" id="CHEBI:29105"/>
    </cofactor>
</comment>
<sequence>MSALKPSNPDVAGETSAMIRPEPFESDDDFAFRLQLLEAMTASMSFQPSSSTQSSSNAAVSSSSQTLALHQEILDLNLAHQEAKKSLDDYNRWIDDRKLAEQLQNQSEGEWDDLESFSEIGESSEGGRDEIFRVYFKGLLANDENYDSKGKSCVSKGKNCVLKPKVAGIGVAICDESDRLLLEISKPEKVMEGEWMNNRVVAARALIEGLSAALNLGLKNVVFFCDYFALHQMAPQPKVCTHDHTDKFVVCTVVFCEGQMDLGLECCLGVFATVKVTGRWSAKQDKLAVLLNKVKSLRKRFTTCRPSFVARNEVKFAFKLAREAIVSLTTKHAESSGAKLESCSICLEDVEICQIFSVDGCMHRYCFSCMKQHVEVKLLNAIQPKCPHDGCASVLTLDSCQKFLTPKLAKIMSERLAEEAIPVTEKIYCPYPRCSALMSRTDSLEYTKTLYPYVQDSGVRKCMQCHRLFCANCKVPWHNNMSCYVFKKNNFNQHGEDVKLKTLAAQNLWRQCVKCSHMIELAKGCYHMTCRCGYEFCYTCGSEWKNKRATCTCPLWDDDNIMDDDFDDDYDAFEEVDFFDSDDEDDYF</sequence>
<evidence type="ECO:0000256" key="9">
    <source>
        <dbReference type="ARBA" id="ARBA00022771"/>
    </source>
</evidence>
<dbReference type="OMA" id="CAKFLTP"/>
<evidence type="ECO:0000256" key="11">
    <source>
        <dbReference type="ARBA" id="ARBA00022833"/>
    </source>
</evidence>
<evidence type="ECO:0000256" key="2">
    <source>
        <dbReference type="ARBA" id="ARBA00001947"/>
    </source>
</evidence>
<dbReference type="SUPFAM" id="SSF57850">
    <property type="entry name" value="RING/U-box"/>
    <property type="match status" value="3"/>
</dbReference>
<dbReference type="PROSITE" id="PS50089">
    <property type="entry name" value="ZF_RING_2"/>
    <property type="match status" value="1"/>
</dbReference>
<dbReference type="InterPro" id="IPR002867">
    <property type="entry name" value="IBR_dom"/>
</dbReference>
<comment type="caution">
    <text evidence="16">The sequence shown here is derived from an EMBL/GenBank/DDBJ whole genome shotgun (WGS) entry which is preliminary data.</text>
</comment>
<dbReference type="UniPathway" id="UPA00143"/>
<evidence type="ECO:0000256" key="5">
    <source>
        <dbReference type="ARBA" id="ARBA00012251"/>
    </source>
</evidence>
<feature type="domain" description="RING-type" evidence="14">
    <location>
        <begin position="343"/>
        <end position="389"/>
    </location>
</feature>
<evidence type="ECO:0000259" key="14">
    <source>
        <dbReference type="PROSITE" id="PS50089"/>
    </source>
</evidence>
<dbReference type="SMART" id="SM00647">
    <property type="entry name" value="IBR"/>
    <property type="match status" value="2"/>
</dbReference>
<dbReference type="PANTHER" id="PTHR11685">
    <property type="entry name" value="RBR FAMILY RING FINGER AND IBR DOMAIN-CONTAINING"/>
    <property type="match status" value="1"/>
</dbReference>
<keyword evidence="8" id="KW-0677">Repeat</keyword>
<evidence type="ECO:0000256" key="3">
    <source>
        <dbReference type="ARBA" id="ARBA00003976"/>
    </source>
</evidence>
<feature type="region of interest" description="Disordered" evidence="13">
    <location>
        <begin position="1"/>
        <end position="24"/>
    </location>
</feature>
<dbReference type="InterPro" id="IPR002156">
    <property type="entry name" value="RNaseH_domain"/>
</dbReference>
<evidence type="ECO:0000259" key="15">
    <source>
        <dbReference type="PROSITE" id="PS51873"/>
    </source>
</evidence>
<dbReference type="InterPro" id="IPR031127">
    <property type="entry name" value="E3_UB_ligase_RBR"/>
</dbReference>
<dbReference type="AlphaFoldDB" id="A0A166DFR6"/>
<dbReference type="InterPro" id="IPR013083">
    <property type="entry name" value="Znf_RING/FYVE/PHD"/>
</dbReference>
<dbReference type="InterPro" id="IPR017907">
    <property type="entry name" value="Znf_RING_CS"/>
</dbReference>
<keyword evidence="6" id="KW-0808">Transferase</keyword>
<dbReference type="EC" id="2.3.2.31" evidence="5"/>
<protein>
    <recommendedName>
        <fullName evidence="5">RBR-type E3 ubiquitin transferase</fullName>
        <ecNumber evidence="5">2.3.2.31</ecNumber>
    </recommendedName>
</protein>
<dbReference type="Gramene" id="KZN05202">
    <property type="protein sequence ID" value="KZN05202"/>
    <property type="gene ID" value="DCAR_006039"/>
</dbReference>
<dbReference type="CDD" id="cd22584">
    <property type="entry name" value="Rcat_RBR_unk"/>
    <property type="match status" value="1"/>
</dbReference>
<dbReference type="Gene3D" id="3.30.40.10">
    <property type="entry name" value="Zinc/RING finger domain, C3HC4 (zinc finger)"/>
    <property type="match status" value="1"/>
</dbReference>
<dbReference type="PROSITE" id="PS51873">
    <property type="entry name" value="TRIAD"/>
    <property type="match status" value="1"/>
</dbReference>
<dbReference type="GO" id="GO:0003676">
    <property type="term" value="F:nucleic acid binding"/>
    <property type="evidence" value="ECO:0007669"/>
    <property type="project" value="InterPro"/>
</dbReference>
<organism evidence="16">
    <name type="scientific">Daucus carota subsp. sativus</name>
    <name type="common">Carrot</name>
    <dbReference type="NCBI Taxonomy" id="79200"/>
    <lineage>
        <taxon>Eukaryota</taxon>
        <taxon>Viridiplantae</taxon>
        <taxon>Streptophyta</taxon>
        <taxon>Embryophyta</taxon>
        <taxon>Tracheophyta</taxon>
        <taxon>Spermatophyta</taxon>
        <taxon>Magnoliopsida</taxon>
        <taxon>eudicotyledons</taxon>
        <taxon>Gunneridae</taxon>
        <taxon>Pentapetalae</taxon>
        <taxon>asterids</taxon>
        <taxon>campanulids</taxon>
        <taxon>Apiales</taxon>
        <taxon>Apiaceae</taxon>
        <taxon>Apioideae</taxon>
        <taxon>Scandiceae</taxon>
        <taxon>Daucinae</taxon>
        <taxon>Daucus</taxon>
        <taxon>Daucus sect. Daucus</taxon>
    </lineage>
</organism>
<comment type="function">
    <text evidence="3">Might act as an E3 ubiquitin-protein ligase, or as part of E3 complex, which accepts ubiquitin from specific E2 ubiquitin-conjugating enzymes and then transfers it to substrates.</text>
</comment>
<keyword evidence="10" id="KW-0833">Ubl conjugation pathway</keyword>
<dbReference type="InterPro" id="IPR044066">
    <property type="entry name" value="TRIAD_supradom"/>
</dbReference>
<evidence type="ECO:0000256" key="6">
    <source>
        <dbReference type="ARBA" id="ARBA00022679"/>
    </source>
</evidence>
<evidence type="ECO:0000256" key="12">
    <source>
        <dbReference type="PROSITE-ProRule" id="PRU00175"/>
    </source>
</evidence>
<evidence type="ECO:0000313" key="16">
    <source>
        <dbReference type="EMBL" id="KZN05202.1"/>
    </source>
</evidence>
<comment type="catalytic activity">
    <reaction evidence="1">
        <text>[E2 ubiquitin-conjugating enzyme]-S-ubiquitinyl-L-cysteine + [acceptor protein]-L-lysine = [E2 ubiquitin-conjugating enzyme]-L-cysteine + [acceptor protein]-N(6)-ubiquitinyl-L-lysine.</text>
        <dbReference type="EC" id="2.3.2.31"/>
    </reaction>
</comment>
<dbReference type="InterPro" id="IPR036397">
    <property type="entry name" value="RNaseH_sf"/>
</dbReference>
<dbReference type="EMBL" id="LNRQ01000002">
    <property type="protein sequence ID" value="KZN05202.1"/>
    <property type="molecule type" value="Genomic_DNA"/>
</dbReference>
<dbReference type="PROSITE" id="PS00518">
    <property type="entry name" value="ZF_RING_1"/>
    <property type="match status" value="1"/>
</dbReference>
<dbReference type="InterPro" id="IPR001841">
    <property type="entry name" value="Znf_RING"/>
</dbReference>
<dbReference type="Gene3D" id="1.20.120.1750">
    <property type="match status" value="1"/>
</dbReference>
<dbReference type="GO" id="GO:0016567">
    <property type="term" value="P:protein ubiquitination"/>
    <property type="evidence" value="ECO:0007669"/>
    <property type="project" value="UniProtKB-UniPathway"/>
</dbReference>
<dbReference type="GO" id="GO:0008270">
    <property type="term" value="F:zinc ion binding"/>
    <property type="evidence" value="ECO:0007669"/>
    <property type="project" value="UniProtKB-KW"/>
</dbReference>
<dbReference type="CDD" id="cd22582">
    <property type="entry name" value="BRcat_RBR_unk"/>
    <property type="match status" value="1"/>
</dbReference>
<dbReference type="GO" id="GO:0061630">
    <property type="term" value="F:ubiquitin protein ligase activity"/>
    <property type="evidence" value="ECO:0007669"/>
    <property type="project" value="UniProtKB-EC"/>
</dbReference>
<dbReference type="FunFam" id="1.20.120.1750:FF:000019">
    <property type="entry name" value="RBR-type E3 ubiquitin transferase"/>
    <property type="match status" value="1"/>
</dbReference>
<accession>A0A166DFR6</accession>
<dbReference type="FunFam" id="3.30.40.10:FF:000230">
    <property type="entry name" value="RBR-type E3 ubiquitin transferase"/>
    <property type="match status" value="1"/>
</dbReference>
<dbReference type="GO" id="GO:0004523">
    <property type="term" value="F:RNA-DNA hybrid ribonuclease activity"/>
    <property type="evidence" value="ECO:0007669"/>
    <property type="project" value="InterPro"/>
</dbReference>
<keyword evidence="9 12" id="KW-0863">Zinc-finger</keyword>
<feature type="domain" description="RING-type" evidence="15">
    <location>
        <begin position="339"/>
        <end position="559"/>
    </location>
</feature>
<keyword evidence="11" id="KW-0862">Zinc</keyword>
<proteinExistence type="inferred from homology"/>
<name>A0A166DFR6_DAUCS</name>
<comment type="similarity">
    <text evidence="4">Belongs to the RBR family. Ariadne subfamily.</text>
</comment>
<dbReference type="Gene3D" id="3.30.420.10">
    <property type="entry name" value="Ribonuclease H-like superfamily/Ribonuclease H"/>
    <property type="match status" value="1"/>
</dbReference>
<gene>
    <name evidence="16" type="ORF">DCAR_006039</name>
</gene>
<dbReference type="Pfam" id="PF13456">
    <property type="entry name" value="RVT_3"/>
    <property type="match status" value="2"/>
</dbReference>
<evidence type="ECO:0000256" key="4">
    <source>
        <dbReference type="ARBA" id="ARBA00005884"/>
    </source>
</evidence>
<evidence type="ECO:0000256" key="8">
    <source>
        <dbReference type="ARBA" id="ARBA00022737"/>
    </source>
</evidence>
<reference evidence="16" key="1">
    <citation type="journal article" date="2016" name="Nat. Genet.">
        <title>A high-quality carrot genome assembly provides new insights into carotenoid accumulation and asterid genome evolution.</title>
        <authorList>
            <person name="Iorizzo M."/>
            <person name="Ellison S."/>
            <person name="Senalik D."/>
            <person name="Zeng P."/>
            <person name="Satapoomin P."/>
            <person name="Huang J."/>
            <person name="Bowman M."/>
            <person name="Iovene M."/>
            <person name="Sanseverino W."/>
            <person name="Cavagnaro P."/>
            <person name="Yildiz M."/>
            <person name="Macko-Podgorni A."/>
            <person name="Moranska E."/>
            <person name="Grzebelus E."/>
            <person name="Grzebelus D."/>
            <person name="Ashrafi H."/>
            <person name="Zheng Z."/>
            <person name="Cheng S."/>
            <person name="Spooner D."/>
            <person name="Van Deynze A."/>
            <person name="Simon P."/>
        </authorList>
    </citation>
    <scope>NUCLEOTIDE SEQUENCE [LARGE SCALE GENOMIC DNA]</scope>
    <source>
        <tissue evidence="16">Leaf</tissue>
    </source>
</reference>
<evidence type="ECO:0000256" key="10">
    <source>
        <dbReference type="ARBA" id="ARBA00022786"/>
    </source>
</evidence>
<evidence type="ECO:0000256" key="13">
    <source>
        <dbReference type="SAM" id="MobiDB-lite"/>
    </source>
</evidence>
<evidence type="ECO:0000256" key="1">
    <source>
        <dbReference type="ARBA" id="ARBA00001798"/>
    </source>
</evidence>
<dbReference type="Pfam" id="PF01485">
    <property type="entry name" value="IBR"/>
    <property type="match status" value="2"/>
</dbReference>
<evidence type="ECO:0000256" key="7">
    <source>
        <dbReference type="ARBA" id="ARBA00022723"/>
    </source>
</evidence>
<keyword evidence="7" id="KW-0479">Metal-binding</keyword>